<dbReference type="GO" id="GO:0007059">
    <property type="term" value="P:chromosome segregation"/>
    <property type="evidence" value="ECO:0007669"/>
    <property type="project" value="TreeGrafter"/>
</dbReference>
<evidence type="ECO:0000313" key="2">
    <source>
        <dbReference type="EMBL" id="CAB4161093.1"/>
    </source>
</evidence>
<dbReference type="CDD" id="cd16403">
    <property type="entry name" value="ParB_N_like_MT"/>
    <property type="match status" value="1"/>
</dbReference>
<accession>A0A6J5NQH3</accession>
<dbReference type="Gene3D" id="3.90.1530.10">
    <property type="entry name" value="Conserved hypothetical protein from pyrococcus furiosus pfu- 392566-001, ParB domain"/>
    <property type="match status" value="1"/>
</dbReference>
<evidence type="ECO:0000259" key="1">
    <source>
        <dbReference type="SMART" id="SM00470"/>
    </source>
</evidence>
<protein>
    <submittedName>
        <fullName evidence="2">ParB/Sulfiredoxin</fullName>
    </submittedName>
</protein>
<reference evidence="2" key="1">
    <citation type="submission" date="2020-04" db="EMBL/GenBank/DDBJ databases">
        <authorList>
            <person name="Chiriac C."/>
            <person name="Salcher M."/>
            <person name="Ghai R."/>
            <person name="Kavagutti S V."/>
        </authorList>
    </citation>
    <scope>NUCLEOTIDE SEQUENCE</scope>
</reference>
<dbReference type="GO" id="GO:0045881">
    <property type="term" value="P:positive regulation of sporulation resulting in formation of a cellular spore"/>
    <property type="evidence" value="ECO:0007669"/>
    <property type="project" value="TreeGrafter"/>
</dbReference>
<dbReference type="PANTHER" id="PTHR33375">
    <property type="entry name" value="CHROMOSOME-PARTITIONING PROTEIN PARB-RELATED"/>
    <property type="match status" value="1"/>
</dbReference>
<name>A0A6J5NQH3_9CAUD</name>
<dbReference type="EMBL" id="LR796710">
    <property type="protein sequence ID" value="CAB4161093.1"/>
    <property type="molecule type" value="Genomic_DNA"/>
</dbReference>
<gene>
    <name evidence="2" type="ORF">UFOVP774_33</name>
</gene>
<dbReference type="InterPro" id="IPR050336">
    <property type="entry name" value="Chromosome_partition/occlusion"/>
</dbReference>
<dbReference type="PANTHER" id="PTHR33375:SF1">
    <property type="entry name" value="CHROMOSOME-PARTITIONING PROTEIN PARB-RELATED"/>
    <property type="match status" value="1"/>
</dbReference>
<proteinExistence type="predicted"/>
<organism evidence="2">
    <name type="scientific">uncultured Caudovirales phage</name>
    <dbReference type="NCBI Taxonomy" id="2100421"/>
    <lineage>
        <taxon>Viruses</taxon>
        <taxon>Duplodnaviria</taxon>
        <taxon>Heunggongvirae</taxon>
        <taxon>Uroviricota</taxon>
        <taxon>Caudoviricetes</taxon>
        <taxon>Peduoviridae</taxon>
        <taxon>Maltschvirus</taxon>
        <taxon>Maltschvirus maltsch</taxon>
    </lineage>
</organism>
<dbReference type="InterPro" id="IPR036086">
    <property type="entry name" value="ParB/Sulfiredoxin_sf"/>
</dbReference>
<feature type="domain" description="ParB-like N-terminal" evidence="1">
    <location>
        <begin position="9"/>
        <end position="94"/>
    </location>
</feature>
<dbReference type="InterPro" id="IPR003115">
    <property type="entry name" value="ParB_N"/>
</dbReference>
<dbReference type="Pfam" id="PF02195">
    <property type="entry name" value="ParB_N"/>
    <property type="match status" value="1"/>
</dbReference>
<dbReference type="SMART" id="SM00470">
    <property type="entry name" value="ParB"/>
    <property type="match status" value="1"/>
</dbReference>
<sequence>MKNPADKVEQWDINKLVPYARNARTHTDEQVAQIAASIKEWGFTTAVLVDEYGGIIAGHGRTLAAQRLKMTTVPVMVAAGWSDAKKRAYVIADNKLALNAGWDNELLALEFAELKDLDFDLDLTGFTADEIAALMPVDVTDGLVDEDQIPEVPEVSITVQGDVWVLGKHRLMCGDSTSIDAVEKLTGGGDN</sequence>
<dbReference type="SUPFAM" id="SSF110849">
    <property type="entry name" value="ParB/Sulfiredoxin"/>
    <property type="match status" value="1"/>
</dbReference>